<evidence type="ECO:0000313" key="2">
    <source>
        <dbReference type="Proteomes" id="UP001344906"/>
    </source>
</evidence>
<dbReference type="PANTHER" id="PTHR35336:SF5">
    <property type="entry name" value="ADENOSYLCOBINAMIDE AMIDOHYDROLASE"/>
    <property type="match status" value="1"/>
</dbReference>
<comment type="caution">
    <text evidence="1">The sequence shown here is derived from an EMBL/GenBank/DDBJ whole genome shotgun (WGS) entry which is preliminary data.</text>
</comment>
<sequence>MLDFPGGEMHITEEAVCISCRTILSIASSALVGGGLFQAETIINYHVPPHYANAHPAKDLRAFARSKNIMGSFVGVMTAVPLHYTKTITLRHEHLTVACIITAGLRVAEAAGLSTPISSLATPGTINIILLVDAHLEASALINAIITVTEAKTAVLMEHDVRTEEGHRATGTVTDAVVIACTGRGAALPYAGPGTHIGFLLAACVRQCLTQALAWWKP</sequence>
<keyword evidence="2" id="KW-1185">Reference proteome</keyword>
<evidence type="ECO:0000313" key="1">
    <source>
        <dbReference type="EMBL" id="GLV55933.1"/>
    </source>
</evidence>
<dbReference type="RefSeq" id="WP_338250732.1">
    <property type="nucleotide sequence ID" value="NZ_BSRI01000001.1"/>
</dbReference>
<proteinExistence type="predicted"/>
<dbReference type="PANTHER" id="PTHR35336">
    <property type="entry name" value="ADENOSYLCOBINAMIDE AMIDOHYDROLASE"/>
    <property type="match status" value="1"/>
</dbReference>
<dbReference type="InterPro" id="IPR002808">
    <property type="entry name" value="AdoCbi_amidolase"/>
</dbReference>
<dbReference type="InterPro" id="IPR052209">
    <property type="entry name" value="CbiZ"/>
</dbReference>
<name>A0ABQ6FNT5_9CHLR</name>
<gene>
    <name evidence="1" type="ORF">KDH_27770</name>
</gene>
<dbReference type="Pfam" id="PF01955">
    <property type="entry name" value="CbiZ"/>
    <property type="match status" value="1"/>
</dbReference>
<dbReference type="Proteomes" id="UP001344906">
    <property type="component" value="Unassembled WGS sequence"/>
</dbReference>
<reference evidence="1 2" key="1">
    <citation type="submission" date="2023-02" db="EMBL/GenBank/DDBJ databases">
        <title>Dictyobacter halimunensis sp. nov., a new member of the class Ktedonobacteria from forest soil in a geothermal area.</title>
        <authorList>
            <person name="Rachmania M.K."/>
            <person name="Ningsih F."/>
            <person name="Sakai Y."/>
            <person name="Yabe S."/>
            <person name="Yokota A."/>
            <person name="Sjamsuridzal W."/>
        </authorList>
    </citation>
    <scope>NUCLEOTIDE SEQUENCE [LARGE SCALE GENOMIC DNA]</scope>
    <source>
        <strain evidence="1 2">S3.2.2.5</strain>
    </source>
</reference>
<protein>
    <submittedName>
        <fullName evidence="1">Adenosylcobinamide amidohydrolase</fullName>
    </submittedName>
</protein>
<organism evidence="1 2">
    <name type="scientific">Dictyobacter halimunensis</name>
    <dbReference type="NCBI Taxonomy" id="3026934"/>
    <lineage>
        <taxon>Bacteria</taxon>
        <taxon>Bacillati</taxon>
        <taxon>Chloroflexota</taxon>
        <taxon>Ktedonobacteria</taxon>
        <taxon>Ktedonobacterales</taxon>
        <taxon>Dictyobacteraceae</taxon>
        <taxon>Dictyobacter</taxon>
    </lineage>
</organism>
<dbReference type="EMBL" id="BSRI01000001">
    <property type="protein sequence ID" value="GLV55933.1"/>
    <property type="molecule type" value="Genomic_DNA"/>
</dbReference>
<accession>A0ABQ6FNT5</accession>